<dbReference type="OrthoDB" id="4521980at2759"/>
<keyword evidence="2" id="KW-1185">Reference proteome</keyword>
<evidence type="ECO:0000313" key="1">
    <source>
        <dbReference type="EMBL" id="USP75000.1"/>
    </source>
</evidence>
<evidence type="ECO:0000313" key="2">
    <source>
        <dbReference type="Proteomes" id="UP001056012"/>
    </source>
</evidence>
<protein>
    <submittedName>
        <fullName evidence="1">Atp-dependent dna helicase</fullName>
    </submittedName>
</protein>
<dbReference type="VEuPathDB" id="FungiDB:yc1106_02274"/>
<dbReference type="AlphaFoldDB" id="A0A9Q8Z3H1"/>
<accession>A0A9Q8Z3H1</accession>
<name>A0A9Q8Z3H1_CURCL</name>
<keyword evidence="1" id="KW-0547">Nucleotide-binding</keyword>
<reference evidence="1" key="1">
    <citation type="submission" date="2021-12" db="EMBL/GenBank/DDBJ databases">
        <title>Curvularia clavata genome.</title>
        <authorList>
            <person name="Cao Y."/>
        </authorList>
    </citation>
    <scope>NUCLEOTIDE SEQUENCE</scope>
    <source>
        <strain evidence="1">Yc1106</strain>
    </source>
</reference>
<dbReference type="GO" id="GO:0004386">
    <property type="term" value="F:helicase activity"/>
    <property type="evidence" value="ECO:0007669"/>
    <property type="project" value="UniProtKB-KW"/>
</dbReference>
<organism evidence="1 2">
    <name type="scientific">Curvularia clavata</name>
    <dbReference type="NCBI Taxonomy" id="95742"/>
    <lineage>
        <taxon>Eukaryota</taxon>
        <taxon>Fungi</taxon>
        <taxon>Dikarya</taxon>
        <taxon>Ascomycota</taxon>
        <taxon>Pezizomycotina</taxon>
        <taxon>Dothideomycetes</taxon>
        <taxon>Pleosporomycetidae</taxon>
        <taxon>Pleosporales</taxon>
        <taxon>Pleosporineae</taxon>
        <taxon>Pleosporaceae</taxon>
        <taxon>Curvularia</taxon>
    </lineage>
</organism>
<keyword evidence="1" id="KW-0347">Helicase</keyword>
<keyword evidence="1" id="KW-0378">Hydrolase</keyword>
<proteinExistence type="predicted"/>
<keyword evidence="1" id="KW-0067">ATP-binding</keyword>
<gene>
    <name evidence="1" type="ORF">yc1106_02274</name>
</gene>
<sequence length="138" mass="15731">MSCEGRKAMSLEDQPIERIGSAPWSFHLSSHDVSKMLKGFTPGEMEQRWMCKTDADGPGSQGDIVVHFCRSWTGDEYYRIRAKREDNGAQVIEIKWNKGNKDYPTDEEEAKRTVVNFSRGLLGCQLEDAPEELKKPAY</sequence>
<dbReference type="EMBL" id="CP089275">
    <property type="protein sequence ID" value="USP75000.1"/>
    <property type="molecule type" value="Genomic_DNA"/>
</dbReference>
<dbReference type="Proteomes" id="UP001056012">
    <property type="component" value="Chromosome 2"/>
</dbReference>